<accession>A0AAD6IBV4</accession>
<protein>
    <submittedName>
        <fullName evidence="1">Uncharacterized protein</fullName>
    </submittedName>
</protein>
<name>A0AAD6IBV4_PENCN</name>
<keyword evidence="2" id="KW-1185">Reference proteome</keyword>
<reference evidence="1" key="2">
    <citation type="submission" date="2023-01" db="EMBL/GenBank/DDBJ databases">
        <authorList>
            <person name="Petersen C."/>
        </authorList>
    </citation>
    <scope>NUCLEOTIDE SEQUENCE</scope>
    <source>
        <strain evidence="1">IBT 15450</strain>
    </source>
</reference>
<dbReference type="EMBL" id="JAQJZL010000005">
    <property type="protein sequence ID" value="KAJ6041621.1"/>
    <property type="molecule type" value="Genomic_DNA"/>
</dbReference>
<proteinExistence type="predicted"/>
<evidence type="ECO:0000313" key="1">
    <source>
        <dbReference type="EMBL" id="KAJ6041621.1"/>
    </source>
</evidence>
<gene>
    <name evidence="1" type="ORF">N7460_007011</name>
</gene>
<evidence type="ECO:0000313" key="2">
    <source>
        <dbReference type="Proteomes" id="UP001219568"/>
    </source>
</evidence>
<comment type="caution">
    <text evidence="1">The sequence shown here is derived from an EMBL/GenBank/DDBJ whole genome shotgun (WGS) entry which is preliminary data.</text>
</comment>
<organism evidence="1 2">
    <name type="scientific">Penicillium canescens</name>
    <dbReference type="NCBI Taxonomy" id="5083"/>
    <lineage>
        <taxon>Eukaryota</taxon>
        <taxon>Fungi</taxon>
        <taxon>Dikarya</taxon>
        <taxon>Ascomycota</taxon>
        <taxon>Pezizomycotina</taxon>
        <taxon>Eurotiomycetes</taxon>
        <taxon>Eurotiomycetidae</taxon>
        <taxon>Eurotiales</taxon>
        <taxon>Aspergillaceae</taxon>
        <taxon>Penicillium</taxon>
    </lineage>
</organism>
<dbReference type="AlphaFoldDB" id="A0AAD6IBV4"/>
<sequence length="308" mass="34035">MVSANKAPADKLPLAVRKNVRDGWENRKVDLEAQLLTLLGVAWTFEVNPLAIFPYAEERSYGYDSLGDCIFAYCDNFIGNLRSFLEKHGDSGKIELNRVCPTHVVTLVASTKFRYCGTAVTDGRLSLLFHPEKLGTNINDLAQNLIETLSTAPQPDGASYLSFAARRSIETDYDAKIGAYLEKAQKTLQNPELKFEPGFNDIGAKLQAGKDVREDWETNLGLLAIGYYEGFLDILASEKFAEDDMLRDGLAEAAPQGVVKLRIVDTLTTDQTGHNEIVIDDGALVIQTTPENWGTNIHYATSKLVDIL</sequence>
<dbReference type="Proteomes" id="UP001219568">
    <property type="component" value="Unassembled WGS sequence"/>
</dbReference>
<reference evidence="1" key="1">
    <citation type="journal article" date="2023" name="IMA Fungus">
        <title>Comparative genomic study of the Penicillium genus elucidates a diverse pangenome and 15 lateral gene transfer events.</title>
        <authorList>
            <person name="Petersen C."/>
            <person name="Sorensen T."/>
            <person name="Nielsen M.R."/>
            <person name="Sondergaard T.E."/>
            <person name="Sorensen J.L."/>
            <person name="Fitzpatrick D.A."/>
            <person name="Frisvad J.C."/>
            <person name="Nielsen K.L."/>
        </authorList>
    </citation>
    <scope>NUCLEOTIDE SEQUENCE</scope>
    <source>
        <strain evidence="1">IBT 15450</strain>
    </source>
</reference>